<dbReference type="GO" id="GO:0043565">
    <property type="term" value="F:sequence-specific DNA binding"/>
    <property type="evidence" value="ECO:0007669"/>
    <property type="project" value="InterPro"/>
</dbReference>
<dbReference type="RefSeq" id="WP_076535083.1">
    <property type="nucleotide sequence ID" value="NZ_FOAC01000002.1"/>
</dbReference>
<dbReference type="Pfam" id="PF00989">
    <property type="entry name" value="PAS"/>
    <property type="match status" value="1"/>
</dbReference>
<name>A0A1N7HGI1_9RHOB</name>
<dbReference type="Gene3D" id="1.10.10.60">
    <property type="entry name" value="Homeodomain-like"/>
    <property type="match status" value="1"/>
</dbReference>
<dbReference type="Pfam" id="PF13188">
    <property type="entry name" value="PAS_8"/>
    <property type="match status" value="1"/>
</dbReference>
<dbReference type="EMBL" id="FTNV01000003">
    <property type="protein sequence ID" value="SIS24004.1"/>
    <property type="molecule type" value="Genomic_DNA"/>
</dbReference>
<dbReference type="PROSITE" id="PS50112">
    <property type="entry name" value="PAS"/>
    <property type="match status" value="1"/>
</dbReference>
<sequence>MTSRGTKYWDSGAIPLIGPDILGDIIGSLADIAIVISATGKILSVLPNPSRRAYADLKNWDKRDVREVLSAESIPKFERALAEYLDAGAVSRAVELNHYDNERKWQFPINYTFNKIGPDNTILMLGRDMQPVAELQQQLVKAQIALEKDYESHREYDTRFQVLLGHTTDAIIFMSASDGRITELNSAAARLLGKKRDALQNTSLAQELKGLSRPDLMDRLFSTAQTDGNDGFEIEVAQSGDHLRISPSLFRAAGERMFLCRLTPFSGKPARDDDYTRNLIALCENGSDGIVMTDGTGAITSANEAFLNLVDATDGRSLRSRQMSDFLSRGNVDQKVLMDHASRVGSMRLYTTRLIGEYGGQRPVTISATLLSNGHAPCFAFVFRDAQVSETPLPAGLPTTDDDARPIMELVGSATLKEIVSQTTDVVEKMCIETAIQLTNNNRVAAADMLGLSRQSLYVKLRKYGMLAKES</sequence>
<gene>
    <name evidence="2" type="ORF">SAMN05421666_3007</name>
</gene>
<protein>
    <submittedName>
        <fullName evidence="2">Transcriptional regulator PpsR</fullName>
    </submittedName>
</protein>
<evidence type="ECO:0000259" key="1">
    <source>
        <dbReference type="PROSITE" id="PS50112"/>
    </source>
</evidence>
<evidence type="ECO:0000313" key="2">
    <source>
        <dbReference type="EMBL" id="SIS24004.1"/>
    </source>
</evidence>
<dbReference type="SUPFAM" id="SSF55785">
    <property type="entry name" value="PYP-like sensor domain (PAS domain)"/>
    <property type="match status" value="2"/>
</dbReference>
<dbReference type="GO" id="GO:0006355">
    <property type="term" value="P:regulation of DNA-templated transcription"/>
    <property type="evidence" value="ECO:0007669"/>
    <property type="project" value="InterPro"/>
</dbReference>
<dbReference type="PRINTS" id="PR01590">
    <property type="entry name" value="HTHFIS"/>
</dbReference>
<dbReference type="SUPFAM" id="SSF46689">
    <property type="entry name" value="Homeodomain-like"/>
    <property type="match status" value="1"/>
</dbReference>
<dbReference type="SMART" id="SM00091">
    <property type="entry name" value="PAS"/>
    <property type="match status" value="2"/>
</dbReference>
<dbReference type="Proteomes" id="UP000186019">
    <property type="component" value="Unassembled WGS sequence"/>
</dbReference>
<dbReference type="InterPro" id="IPR013767">
    <property type="entry name" value="PAS_fold"/>
</dbReference>
<dbReference type="InterPro" id="IPR011785">
    <property type="entry name" value="Tscrpt_reg_PpsR-CrtJ"/>
</dbReference>
<dbReference type="NCBIfam" id="TIGR02040">
    <property type="entry name" value="PpsR-CrtJ"/>
    <property type="match status" value="1"/>
</dbReference>
<accession>A0A1N7HGI1</accession>
<dbReference type="Gene3D" id="3.30.450.20">
    <property type="entry name" value="PAS domain"/>
    <property type="match status" value="3"/>
</dbReference>
<dbReference type="InterPro" id="IPR000014">
    <property type="entry name" value="PAS"/>
</dbReference>
<dbReference type="Gene3D" id="1.20.5.430">
    <property type="match status" value="1"/>
</dbReference>
<dbReference type="CDD" id="cd00130">
    <property type="entry name" value="PAS"/>
    <property type="match status" value="2"/>
</dbReference>
<evidence type="ECO:0000313" key="3">
    <source>
        <dbReference type="Proteomes" id="UP000186019"/>
    </source>
</evidence>
<dbReference type="OrthoDB" id="5499170at2"/>
<dbReference type="InterPro" id="IPR002197">
    <property type="entry name" value="HTH_Fis"/>
</dbReference>
<dbReference type="AlphaFoldDB" id="A0A1N7HGI1"/>
<dbReference type="STRING" id="573024.SAMN05216208_2309"/>
<dbReference type="InterPro" id="IPR009057">
    <property type="entry name" value="Homeodomain-like_sf"/>
</dbReference>
<dbReference type="InterPro" id="IPR035965">
    <property type="entry name" value="PAS-like_dom_sf"/>
</dbReference>
<feature type="domain" description="PAS" evidence="1">
    <location>
        <begin position="156"/>
        <end position="208"/>
    </location>
</feature>
<keyword evidence="3" id="KW-1185">Reference proteome</keyword>
<proteinExistence type="predicted"/>
<dbReference type="Pfam" id="PF02954">
    <property type="entry name" value="HTH_8"/>
    <property type="match status" value="1"/>
</dbReference>
<organism evidence="2 3">
    <name type="scientific">Roseovarius nanhaiticus</name>
    <dbReference type="NCBI Taxonomy" id="573024"/>
    <lineage>
        <taxon>Bacteria</taxon>
        <taxon>Pseudomonadati</taxon>
        <taxon>Pseudomonadota</taxon>
        <taxon>Alphaproteobacteria</taxon>
        <taxon>Rhodobacterales</taxon>
        <taxon>Roseobacteraceae</taxon>
        <taxon>Roseovarius</taxon>
    </lineage>
</organism>
<reference evidence="2 3" key="1">
    <citation type="submission" date="2017-01" db="EMBL/GenBank/DDBJ databases">
        <authorList>
            <person name="Mah S.A."/>
            <person name="Swanson W.J."/>
            <person name="Moy G.W."/>
            <person name="Vacquier V.D."/>
        </authorList>
    </citation>
    <scope>NUCLEOTIDE SEQUENCE [LARGE SCALE GENOMIC DNA]</scope>
    <source>
        <strain evidence="2 3">DSM 29590</strain>
    </source>
</reference>